<reference evidence="3" key="1">
    <citation type="journal article" date="2020" name="MBio">
        <title>Horizontal gene transfer to a defensive symbiont with a reduced genome amongst a multipartite beetle microbiome.</title>
        <authorList>
            <person name="Waterworth S.C."/>
            <person name="Florez L.V."/>
            <person name="Rees E.R."/>
            <person name="Hertweck C."/>
            <person name="Kaltenpoth M."/>
            <person name="Kwan J.C."/>
        </authorList>
    </citation>
    <scope>NUCLEOTIDE SEQUENCE [LARGE SCALE GENOMIC DNA]</scope>
</reference>
<protein>
    <submittedName>
        <fullName evidence="2">Uncharacterized protein</fullName>
    </submittedName>
</protein>
<comment type="caution">
    <text evidence="2">The sequence shown here is derived from an EMBL/GenBank/DDBJ whole genome shotgun (WGS) entry which is preliminary data.</text>
</comment>
<feature type="region of interest" description="Disordered" evidence="1">
    <location>
        <begin position="906"/>
        <end position="927"/>
    </location>
</feature>
<organism evidence="2 3">
    <name type="scientific">Stenotrophomonas maltophilia</name>
    <name type="common">Pseudomonas maltophilia</name>
    <name type="synonym">Xanthomonas maltophilia</name>
    <dbReference type="NCBI Taxonomy" id="40324"/>
    <lineage>
        <taxon>Bacteria</taxon>
        <taxon>Pseudomonadati</taxon>
        <taxon>Pseudomonadota</taxon>
        <taxon>Gammaproteobacteria</taxon>
        <taxon>Lysobacterales</taxon>
        <taxon>Lysobacteraceae</taxon>
        <taxon>Stenotrophomonas</taxon>
        <taxon>Stenotrophomonas maltophilia group</taxon>
    </lineage>
</organism>
<evidence type="ECO:0000313" key="2">
    <source>
        <dbReference type="EMBL" id="KAF1017123.1"/>
    </source>
</evidence>
<dbReference type="EMBL" id="WNDS01000001">
    <property type="protein sequence ID" value="KAF1017123.1"/>
    <property type="molecule type" value="Genomic_DNA"/>
</dbReference>
<proteinExistence type="predicted"/>
<sequence length="927" mass="103419">MPDNLLDVVERTGRSAQSSARLVTLTALRSLDRGDASIRDRFVARATKWLSVTARFMIGSEDAEKSRRQERLREQIGSVSANAKTVLGVPLQIVDYDTDQLGASAAALLEGFSLQQATAAFTAGALSALLSPLHPHWELLKWLCLLNEADPEPTALSLRQASAQILARTPEPGVHPRLQRRVAAFLLYLTGYPADQDAGRSVDSELDFKWSYERDYLDNIGRGFFTVERRHAAQVLADIAMTPIQRAHALQEHWLDPTFVPTAAYCDELRTLVKQFPVDKLYINRYATSESHEFERLLPVLPRCLPDELAQLWRSWAVAGLCKAPDAQLWHALELNDASLVQGDAERAAARALRETTNGASEQMRYDIGNRAILVEIAELAPVDQLKAVLAAALPDLMPTLRDGFGALSQQDVDELVAQSESQGALVQEQLLEMLSGPPLPLSDTAWSWIATALESDNKNLVRLAYMILGTSDAARLGAELLQHGWRWQAAMDPSVAFHCSNALVVATRSEPFDQVWPRLPPWWWLEAARIRGEDPAEVLEAATAFDAVIRADTAPEFDSGAQLTVWKGHSDLRPLGVSVQPSPEAEAEADSPEGFFRMLNDDMHDATFKAARKIAWERITLARQTTSSLIMMDMTAAEFEMVWRVAPQFIERWIEGYDTLTDAFRRRVCLAEVPFLALCEVLLASRPDLGAALWNSLRQTLHSRVIGGASLPELLHLVFRAPDSPPVEALRRQLLGLDASTSDHVLYELVLAAQYNRRRNWVEAVIAQDAVSTLNWRKQGAIVLSGFLAFNELPVADAWPDGPLHGTIAQLEHQAARERWREACAGYWWREYWARDTAEGSYAAWVLFRASADRRAELWEVSETSEADASTPLRTRKRWHARLNRGPFNAGLDKASARKQRKFLGRSIEPGIAPWRQQSSATQLPS</sequence>
<accession>A0A7V8FJB8</accession>
<name>A0A7V8FJB8_STEMA</name>
<dbReference type="AlphaFoldDB" id="A0A7V8FJB8"/>
<feature type="compositionally biased region" description="Polar residues" evidence="1">
    <location>
        <begin position="917"/>
        <end position="927"/>
    </location>
</feature>
<gene>
    <name evidence="2" type="ORF">GAK31_00382</name>
</gene>
<evidence type="ECO:0000313" key="3">
    <source>
        <dbReference type="Proteomes" id="UP000487117"/>
    </source>
</evidence>
<evidence type="ECO:0000256" key="1">
    <source>
        <dbReference type="SAM" id="MobiDB-lite"/>
    </source>
</evidence>
<dbReference type="Proteomes" id="UP000487117">
    <property type="component" value="Unassembled WGS sequence"/>
</dbReference>